<dbReference type="OrthoDB" id="4830963at2759"/>
<sequence length="101" mass="11772">MTVMNVMNLEDMYKKGSDVIEKTQDDWEVYDHYFKVFGVVRRNPASGVVTDPGPLMLGDYYKGFFDDDTIVAISKMEKVKKIEHMRKLAGTDEQYDVHPFR</sequence>
<dbReference type="HOGENOM" id="CLU_2291484_0_0_1"/>
<dbReference type="AlphaFoldDB" id="T0MDZ6"/>
<dbReference type="Proteomes" id="UP000015530">
    <property type="component" value="Unassembled WGS sequence"/>
</dbReference>
<dbReference type="EMBL" id="AMYD01000106">
    <property type="protein sequence ID" value="EQB59235.1"/>
    <property type="molecule type" value="Genomic_DNA"/>
</dbReference>
<comment type="caution">
    <text evidence="1">The sequence shown here is derived from an EMBL/GenBank/DDBJ whole genome shotgun (WGS) entry which is preliminary data.</text>
</comment>
<proteinExistence type="predicted"/>
<evidence type="ECO:0000313" key="1">
    <source>
        <dbReference type="EMBL" id="EQB59235.1"/>
    </source>
</evidence>
<reference evidence="2" key="1">
    <citation type="journal article" date="2013" name="Mol. Plant Microbe Interact.">
        <title>Global aspects of pacC regulation of pathogenicity genes in Colletotrichum gloeosporioides as revealed by transcriptome analysis.</title>
        <authorList>
            <person name="Alkan N."/>
            <person name="Meng X."/>
            <person name="Friedlander G."/>
            <person name="Reuveni E."/>
            <person name="Sukno S."/>
            <person name="Sherman A."/>
            <person name="Thon M."/>
            <person name="Fluhr R."/>
            <person name="Prusky D."/>
        </authorList>
    </citation>
    <scope>NUCLEOTIDE SEQUENCE [LARGE SCALE GENOMIC DNA]</scope>
    <source>
        <strain evidence="2">Cg-14</strain>
    </source>
</reference>
<gene>
    <name evidence="1" type="ORF">CGLO_00407</name>
</gene>
<accession>T0MDZ6</accession>
<protein>
    <submittedName>
        <fullName evidence="1">Uncharacterized protein</fullName>
    </submittedName>
</protein>
<evidence type="ECO:0000313" key="2">
    <source>
        <dbReference type="Proteomes" id="UP000015530"/>
    </source>
</evidence>
<name>T0MDZ6_COLGC</name>
<organism evidence="1 2">
    <name type="scientific">Colletotrichum gloeosporioides (strain Cg-14)</name>
    <name type="common">Anthracnose fungus</name>
    <name type="synonym">Glomerella cingulata</name>
    <dbReference type="NCBI Taxonomy" id="1237896"/>
    <lineage>
        <taxon>Eukaryota</taxon>
        <taxon>Fungi</taxon>
        <taxon>Dikarya</taxon>
        <taxon>Ascomycota</taxon>
        <taxon>Pezizomycotina</taxon>
        <taxon>Sordariomycetes</taxon>
        <taxon>Hypocreomycetidae</taxon>
        <taxon>Glomerellales</taxon>
        <taxon>Glomerellaceae</taxon>
        <taxon>Colletotrichum</taxon>
        <taxon>Colletotrichum gloeosporioides species complex</taxon>
    </lineage>
</organism>